<dbReference type="KEGG" id="tle:Tlet_0042"/>
<name>A8F380_PSELT</name>
<evidence type="ECO:0000256" key="2">
    <source>
        <dbReference type="ARBA" id="ARBA00022475"/>
    </source>
</evidence>
<protein>
    <submittedName>
        <fullName evidence="11">Sulfatase</fullName>
    </submittedName>
</protein>
<dbReference type="CDD" id="cd16015">
    <property type="entry name" value="LTA_synthase"/>
    <property type="match status" value="1"/>
</dbReference>
<dbReference type="PANTHER" id="PTHR47371:SF3">
    <property type="entry name" value="PHOSPHOGLYCEROL TRANSFERASE I"/>
    <property type="match status" value="1"/>
</dbReference>
<dbReference type="Gene3D" id="3.40.720.10">
    <property type="entry name" value="Alkaline Phosphatase, subunit A"/>
    <property type="match status" value="1"/>
</dbReference>
<feature type="transmembrane region" description="Helical" evidence="9">
    <location>
        <begin position="140"/>
        <end position="158"/>
    </location>
</feature>
<comment type="subcellular location">
    <subcellularLocation>
        <location evidence="1">Cell membrane</location>
        <topology evidence="1">Multi-pass membrane protein</topology>
    </subcellularLocation>
</comment>
<organism evidence="11 12">
    <name type="scientific">Pseudothermotoga lettingae (strain ATCC BAA-301 / DSM 14385 / NBRC 107922 / TMO)</name>
    <name type="common">Thermotoga lettingae</name>
    <dbReference type="NCBI Taxonomy" id="416591"/>
    <lineage>
        <taxon>Bacteria</taxon>
        <taxon>Thermotogati</taxon>
        <taxon>Thermotogota</taxon>
        <taxon>Thermotogae</taxon>
        <taxon>Thermotogales</taxon>
        <taxon>Thermotogaceae</taxon>
        <taxon>Pseudothermotoga</taxon>
    </lineage>
</organism>
<dbReference type="EMBL" id="CP000812">
    <property type="protein sequence ID" value="ABV32614.1"/>
    <property type="molecule type" value="Genomic_DNA"/>
</dbReference>
<dbReference type="GO" id="GO:0005886">
    <property type="term" value="C:plasma membrane"/>
    <property type="evidence" value="ECO:0007669"/>
    <property type="project" value="UniProtKB-SubCell"/>
</dbReference>
<keyword evidence="5 9" id="KW-0472">Membrane</keyword>
<dbReference type="RefSeq" id="WP_012002095.1">
    <property type="nucleotide sequence ID" value="NC_009828.1"/>
</dbReference>
<keyword evidence="4 9" id="KW-1133">Transmembrane helix</keyword>
<evidence type="ECO:0000259" key="10">
    <source>
        <dbReference type="Pfam" id="PF00884"/>
    </source>
</evidence>
<feature type="transmembrane region" description="Helical" evidence="9">
    <location>
        <begin position="7"/>
        <end position="27"/>
    </location>
</feature>
<dbReference type="Gene3D" id="3.30.1120.170">
    <property type="match status" value="1"/>
</dbReference>
<keyword evidence="7" id="KW-0464">Manganese</keyword>
<sequence length="597" mass="68786">MLKSTLNYMLFLLILSSLKIFGFYTTVPEVLRFSTLLSTTGWLILFFLLFTFFFREWGFGLYCVISIALFIDFLYFQNFGNLPSVKQLVLLPQVGKLGANIRYFTNFFSLLFVADLIPLGIFDRRRYLQLRTTDFSTPKGLFLTMILCSVFAIVPLVSEKLKPGQVFNRYGFFAYHIFDIATVFSKPERENYSVTHMNHEQPSSKKYWSIASNRNIIVVQLESFQNFLVNMRYNGQEVTPNLNKLVRNDSIYFNNYYQQTGIGNTADAEFVSLVSLHVPGDEVAYEKYADIDFYALPRILKNHGFHTVAMHGNVGWFWNRFKIYPHLGFEKFLSLEDFNQDEVFGMGLNDVSFFEQSVDVLKNYPEPFFSFLVTVSSHSPFVIPEQYRKLMLLPEDENTMFGNYLQAVHYADYALGIFVDRLKKAGLYERCILILYGDHAGLYPFNKESKERLSAIFEKEYTYKEAMNIPLIFHIPGCKINEIVSTVGGQIDFLRTVLNVIGIDDSGVVSFGRDLLNTEDGFVALRYHVPDGSFVDDERYFEISKDGILQNSLAVNYIEGTSLPYYECLDGFKAAVKQIETSKNMLETAEATLAKLR</sequence>
<dbReference type="HOGENOM" id="CLU_021310_1_0_0"/>
<feature type="binding site" evidence="8">
    <location>
        <position position="222"/>
    </location>
    <ligand>
        <name>Mn(2+)</name>
        <dbReference type="ChEBI" id="CHEBI:29035"/>
    </ligand>
</feature>
<dbReference type="InterPro" id="IPR050448">
    <property type="entry name" value="OpgB/LTA_synthase_biosynth"/>
</dbReference>
<dbReference type="InterPro" id="IPR012160">
    <property type="entry name" value="LtaS-like"/>
</dbReference>
<evidence type="ECO:0000256" key="9">
    <source>
        <dbReference type="SAM" id="Phobius"/>
    </source>
</evidence>
<dbReference type="eggNOG" id="COG1368">
    <property type="taxonomic scope" value="Bacteria"/>
</dbReference>
<keyword evidence="7" id="KW-0479">Metal-binding</keyword>
<evidence type="ECO:0000256" key="1">
    <source>
        <dbReference type="ARBA" id="ARBA00004651"/>
    </source>
</evidence>
<evidence type="ECO:0000256" key="5">
    <source>
        <dbReference type="ARBA" id="ARBA00023136"/>
    </source>
</evidence>
<dbReference type="GO" id="GO:0046872">
    <property type="term" value="F:metal ion binding"/>
    <property type="evidence" value="ECO:0007669"/>
    <property type="project" value="UniProtKB-KW"/>
</dbReference>
<evidence type="ECO:0000256" key="4">
    <source>
        <dbReference type="ARBA" id="ARBA00022989"/>
    </source>
</evidence>
<keyword evidence="12" id="KW-1185">Reference proteome</keyword>
<evidence type="ECO:0000313" key="11">
    <source>
        <dbReference type="EMBL" id="ABV32614.1"/>
    </source>
</evidence>
<dbReference type="Proteomes" id="UP000002016">
    <property type="component" value="Chromosome"/>
</dbReference>
<feature type="transmembrane region" description="Helical" evidence="9">
    <location>
        <begin position="61"/>
        <end position="80"/>
    </location>
</feature>
<feature type="transmembrane region" description="Helical" evidence="9">
    <location>
        <begin position="100"/>
        <end position="119"/>
    </location>
</feature>
<reference evidence="11 12" key="2">
    <citation type="journal article" date="2009" name="Proc. Natl. Acad. Sci. U.S.A.">
        <title>On the chimeric nature, thermophilic origin, and phylogenetic placement of the Thermotogales.</title>
        <authorList>
            <person name="Zhaxybayeva O."/>
            <person name="Swithers K.S."/>
            <person name="Lapierre P."/>
            <person name="Fournier G.P."/>
            <person name="Bickhart D.M."/>
            <person name="DeBoy R.T."/>
            <person name="Nelson K.E."/>
            <person name="Nesbo C.L."/>
            <person name="Doolittle W.F."/>
            <person name="Gogarten J.P."/>
            <person name="Noll K.M."/>
        </authorList>
    </citation>
    <scope>NUCLEOTIDE SEQUENCE [LARGE SCALE GENOMIC DNA]</scope>
    <source>
        <strain evidence="12">ATCC BAA-301 / DSM 14385 / NBRC 107922 / TMO</strain>
    </source>
</reference>
<feature type="binding site" evidence="8">
    <location>
        <position position="438"/>
    </location>
    <ligand>
        <name>Mn(2+)</name>
        <dbReference type="ChEBI" id="CHEBI:29035"/>
    </ligand>
</feature>
<reference evidence="11 12" key="1">
    <citation type="submission" date="2007-08" db="EMBL/GenBank/DDBJ databases">
        <title>Complete sequence of Thermotoga lettingae TMO.</title>
        <authorList>
            <consortium name="US DOE Joint Genome Institute"/>
            <person name="Copeland A."/>
            <person name="Lucas S."/>
            <person name="Lapidus A."/>
            <person name="Barry K."/>
            <person name="Glavina del Rio T."/>
            <person name="Dalin E."/>
            <person name="Tice H."/>
            <person name="Pitluck S."/>
            <person name="Foster B."/>
            <person name="Bruce D."/>
            <person name="Schmutz J."/>
            <person name="Larimer F."/>
            <person name="Land M."/>
            <person name="Hauser L."/>
            <person name="Kyrpides N."/>
            <person name="Mikhailova N."/>
            <person name="Nelson K."/>
            <person name="Gogarten J.P."/>
            <person name="Noll K."/>
            <person name="Richardson P."/>
        </authorList>
    </citation>
    <scope>NUCLEOTIDE SEQUENCE [LARGE SCALE GENOMIC DNA]</scope>
    <source>
        <strain evidence="12">ATCC BAA-301 / DSM 14385 / NBRC 107922 / TMO</strain>
    </source>
</reference>
<keyword evidence="2" id="KW-1003">Cell membrane</keyword>
<feature type="transmembrane region" description="Helical" evidence="9">
    <location>
        <begin position="33"/>
        <end position="54"/>
    </location>
</feature>
<feature type="binding site" evidence="8">
    <location>
        <position position="265"/>
    </location>
    <ligand>
        <name>Mn(2+)</name>
        <dbReference type="ChEBI" id="CHEBI:29035"/>
    </ligand>
</feature>
<proteinExistence type="predicted"/>
<feature type="domain" description="Sulfatase N-terminal" evidence="10">
    <location>
        <begin position="214"/>
        <end position="503"/>
    </location>
</feature>
<evidence type="ECO:0000256" key="7">
    <source>
        <dbReference type="PIRSR" id="PIRSR005091-2"/>
    </source>
</evidence>
<accession>A8F380</accession>
<feature type="binding site" evidence="8">
    <location>
        <position position="439"/>
    </location>
    <ligand>
        <name>Mn(2+)</name>
        <dbReference type="ChEBI" id="CHEBI:29035"/>
    </ligand>
</feature>
<dbReference type="PANTHER" id="PTHR47371">
    <property type="entry name" value="LIPOTEICHOIC ACID SYNTHASE"/>
    <property type="match status" value="1"/>
</dbReference>
<dbReference type="InterPro" id="IPR017850">
    <property type="entry name" value="Alkaline_phosphatase_core_sf"/>
</dbReference>
<keyword evidence="3 9" id="KW-0812">Transmembrane</keyword>
<evidence type="ECO:0000313" key="12">
    <source>
        <dbReference type="Proteomes" id="UP000002016"/>
    </source>
</evidence>
<gene>
    <name evidence="11" type="ordered locus">Tlet_0042</name>
</gene>
<evidence type="ECO:0000256" key="3">
    <source>
        <dbReference type="ARBA" id="ARBA00022692"/>
    </source>
</evidence>
<feature type="binding site" evidence="7">
    <location>
        <position position="378"/>
    </location>
    <ligand>
        <name>substrate</name>
    </ligand>
</feature>
<dbReference type="STRING" id="416591.Tlet_0042"/>
<dbReference type="Pfam" id="PF00884">
    <property type="entry name" value="Sulfatase"/>
    <property type="match status" value="1"/>
</dbReference>
<feature type="active site" evidence="6">
    <location>
        <position position="265"/>
    </location>
</feature>
<dbReference type="AlphaFoldDB" id="A8F380"/>
<dbReference type="SUPFAM" id="SSF53649">
    <property type="entry name" value="Alkaline phosphatase-like"/>
    <property type="match status" value="1"/>
</dbReference>
<dbReference type="InterPro" id="IPR000917">
    <property type="entry name" value="Sulfatase_N"/>
</dbReference>
<evidence type="ECO:0000256" key="6">
    <source>
        <dbReference type="PIRSR" id="PIRSR005091-1"/>
    </source>
</evidence>
<dbReference type="PIRSF" id="PIRSF005091">
    <property type="entry name" value="Mmb_sulf_HI1246"/>
    <property type="match status" value="1"/>
</dbReference>
<evidence type="ECO:0000256" key="8">
    <source>
        <dbReference type="PIRSR" id="PIRSR005091-3"/>
    </source>
</evidence>